<comment type="cofactor">
    <cofactor evidence="7">
        <name>Zn(2+)</name>
        <dbReference type="ChEBI" id="CHEBI:29105"/>
    </cofactor>
    <text evidence="7">Binds 1 zinc ion per subunit.</text>
</comment>
<feature type="binding site" evidence="7">
    <location>
        <position position="40"/>
    </location>
    <ligand>
        <name>Zn(2+)</name>
        <dbReference type="ChEBI" id="CHEBI:29105"/>
    </ligand>
</feature>
<keyword evidence="3 7" id="KW-0479">Metal-binding</keyword>
<dbReference type="PROSITE" id="PS00704">
    <property type="entry name" value="PROK_CO2_ANHYDRASE_1"/>
    <property type="match status" value="1"/>
</dbReference>
<dbReference type="InterPro" id="IPR015892">
    <property type="entry name" value="Carbonic_anhydrase_CS"/>
</dbReference>
<evidence type="ECO:0000256" key="4">
    <source>
        <dbReference type="ARBA" id="ARBA00022833"/>
    </source>
</evidence>
<dbReference type="PANTHER" id="PTHR11002">
    <property type="entry name" value="CARBONIC ANHYDRASE"/>
    <property type="match status" value="1"/>
</dbReference>
<evidence type="ECO:0000256" key="5">
    <source>
        <dbReference type="ARBA" id="ARBA00023239"/>
    </source>
</evidence>
<dbReference type="eggNOG" id="COG0288">
    <property type="taxonomic scope" value="Bacteria"/>
</dbReference>
<evidence type="ECO:0000256" key="2">
    <source>
        <dbReference type="ARBA" id="ARBA00012925"/>
    </source>
</evidence>
<sequence>MQKFVQGVSTFHERGAQEVKPLLAHLAKYGQRPQAFLITCADSRIMPEELTQADPGDLFVVRNIGNLVPHVDSARAGTDTSVAAAIDFTLITLNVKDIVVMGHSGCGAMEALLAGESPSGHVNRWLRHAKPAMARYREGYLQKADLNEVDRLSQTNVLASLENLATYDAVIERLDRGELNLHAWWFDVANAQVLAYSAAVDGFVLLDEAYEAADGSRTSA</sequence>
<proteinExistence type="inferred from homology"/>
<evidence type="ECO:0000256" key="6">
    <source>
        <dbReference type="ARBA" id="ARBA00048348"/>
    </source>
</evidence>
<dbReference type="EC" id="4.2.1.1" evidence="2"/>
<reference evidence="8 9" key="1">
    <citation type="journal article" date="2014" name="PLoS ONE">
        <title>The first complete genome sequence of the class fimbriimonadia in the phylum armatimonadetes.</title>
        <authorList>
            <person name="Hu Z.Y."/>
            <person name="Wang Y.Z."/>
            <person name="Im W.T."/>
            <person name="Wang S.Y."/>
            <person name="Zhao G.P."/>
            <person name="Zheng H.J."/>
            <person name="Quan Z.X."/>
        </authorList>
    </citation>
    <scope>NUCLEOTIDE SEQUENCE [LARGE SCALE GENOMIC DNA]</scope>
    <source>
        <strain evidence="8">Gsoil 348</strain>
    </source>
</reference>
<evidence type="ECO:0000256" key="1">
    <source>
        <dbReference type="ARBA" id="ARBA00006217"/>
    </source>
</evidence>
<name>A0A068NWT1_FIMGI</name>
<keyword evidence="9" id="KW-1185">Reference proteome</keyword>
<dbReference type="Proteomes" id="UP000027982">
    <property type="component" value="Chromosome"/>
</dbReference>
<keyword evidence="4 7" id="KW-0862">Zinc</keyword>
<accession>A0A068NWT1</accession>
<dbReference type="STRING" id="661478.OP10G_3867"/>
<dbReference type="InterPro" id="IPR001765">
    <property type="entry name" value="Carbonic_anhydrase"/>
</dbReference>
<comment type="catalytic activity">
    <reaction evidence="6">
        <text>hydrogencarbonate + H(+) = CO2 + H2O</text>
        <dbReference type="Rhea" id="RHEA:10748"/>
        <dbReference type="ChEBI" id="CHEBI:15377"/>
        <dbReference type="ChEBI" id="CHEBI:15378"/>
        <dbReference type="ChEBI" id="CHEBI:16526"/>
        <dbReference type="ChEBI" id="CHEBI:17544"/>
        <dbReference type="EC" id="4.2.1.1"/>
    </reaction>
</comment>
<dbReference type="HOGENOM" id="CLU_053879_5_3_0"/>
<dbReference type="AlphaFoldDB" id="A0A068NWT1"/>
<dbReference type="RefSeq" id="WP_025228849.1">
    <property type="nucleotide sequence ID" value="NZ_CP007139.1"/>
</dbReference>
<dbReference type="Pfam" id="PF00484">
    <property type="entry name" value="Pro_CA"/>
    <property type="match status" value="1"/>
</dbReference>
<feature type="binding site" evidence="7">
    <location>
        <position position="106"/>
    </location>
    <ligand>
        <name>Zn(2+)</name>
        <dbReference type="ChEBI" id="CHEBI:29105"/>
    </ligand>
</feature>
<dbReference type="GO" id="GO:0015976">
    <property type="term" value="P:carbon utilization"/>
    <property type="evidence" value="ECO:0007669"/>
    <property type="project" value="InterPro"/>
</dbReference>
<comment type="similarity">
    <text evidence="1">Belongs to the beta-class carbonic anhydrase family.</text>
</comment>
<protein>
    <recommendedName>
        <fullName evidence="2">carbonic anhydrase</fullName>
        <ecNumber evidence="2">4.2.1.1</ecNumber>
    </recommendedName>
</protein>
<dbReference type="OrthoDB" id="9797527at2"/>
<dbReference type="InterPro" id="IPR036874">
    <property type="entry name" value="Carbonic_anhydrase_sf"/>
</dbReference>
<evidence type="ECO:0000256" key="3">
    <source>
        <dbReference type="ARBA" id="ARBA00022723"/>
    </source>
</evidence>
<dbReference type="EMBL" id="CP007139">
    <property type="protein sequence ID" value="AIE87235.1"/>
    <property type="molecule type" value="Genomic_DNA"/>
</dbReference>
<evidence type="ECO:0000313" key="9">
    <source>
        <dbReference type="Proteomes" id="UP000027982"/>
    </source>
</evidence>
<dbReference type="KEGG" id="fgi:OP10G_3867"/>
<dbReference type="Gene3D" id="3.40.1050.10">
    <property type="entry name" value="Carbonic anhydrase"/>
    <property type="match status" value="1"/>
</dbReference>
<keyword evidence="5" id="KW-0456">Lyase</keyword>
<dbReference type="GO" id="GO:0004089">
    <property type="term" value="F:carbonate dehydratase activity"/>
    <property type="evidence" value="ECO:0007669"/>
    <property type="project" value="UniProtKB-EC"/>
</dbReference>
<feature type="binding site" evidence="7">
    <location>
        <position position="103"/>
    </location>
    <ligand>
        <name>Zn(2+)</name>
        <dbReference type="ChEBI" id="CHEBI:29105"/>
    </ligand>
</feature>
<dbReference type="GO" id="GO:0008270">
    <property type="term" value="F:zinc ion binding"/>
    <property type="evidence" value="ECO:0007669"/>
    <property type="project" value="InterPro"/>
</dbReference>
<evidence type="ECO:0000256" key="7">
    <source>
        <dbReference type="PIRSR" id="PIRSR601765-1"/>
    </source>
</evidence>
<evidence type="ECO:0000313" key="8">
    <source>
        <dbReference type="EMBL" id="AIE87235.1"/>
    </source>
</evidence>
<gene>
    <name evidence="8" type="ORF">OP10G_3867</name>
</gene>
<organism evidence="8 9">
    <name type="scientific">Fimbriimonas ginsengisoli Gsoil 348</name>
    <dbReference type="NCBI Taxonomy" id="661478"/>
    <lineage>
        <taxon>Bacteria</taxon>
        <taxon>Bacillati</taxon>
        <taxon>Armatimonadota</taxon>
        <taxon>Fimbriimonadia</taxon>
        <taxon>Fimbriimonadales</taxon>
        <taxon>Fimbriimonadaceae</taxon>
        <taxon>Fimbriimonas</taxon>
    </lineage>
</organism>
<dbReference type="PANTHER" id="PTHR11002:SF76">
    <property type="entry name" value="CARBONIC ANHYDRASE"/>
    <property type="match status" value="1"/>
</dbReference>
<dbReference type="SUPFAM" id="SSF53056">
    <property type="entry name" value="beta-carbonic anhydrase, cab"/>
    <property type="match status" value="1"/>
</dbReference>
<feature type="binding site" evidence="7">
    <location>
        <position position="42"/>
    </location>
    <ligand>
        <name>Zn(2+)</name>
        <dbReference type="ChEBI" id="CHEBI:29105"/>
    </ligand>
</feature>
<dbReference type="SMART" id="SM00947">
    <property type="entry name" value="Pro_CA"/>
    <property type="match status" value="1"/>
</dbReference>